<keyword evidence="2" id="KW-1185">Reference proteome</keyword>
<proteinExistence type="predicted"/>
<reference evidence="1" key="2">
    <citation type="submission" date="2023-05" db="EMBL/GenBank/DDBJ databases">
        <authorList>
            <consortium name="Lawrence Berkeley National Laboratory"/>
            <person name="Steindorff A."/>
            <person name="Hensen N."/>
            <person name="Bonometti L."/>
            <person name="Westerberg I."/>
            <person name="Brannstrom I.O."/>
            <person name="Guillou S."/>
            <person name="Cros-Aarteil S."/>
            <person name="Calhoun S."/>
            <person name="Haridas S."/>
            <person name="Kuo A."/>
            <person name="Mondo S."/>
            <person name="Pangilinan J."/>
            <person name="Riley R."/>
            <person name="Labutti K."/>
            <person name="Andreopoulos B."/>
            <person name="Lipzen A."/>
            <person name="Chen C."/>
            <person name="Yanf M."/>
            <person name="Daum C."/>
            <person name="Ng V."/>
            <person name="Clum A."/>
            <person name="Ohm R."/>
            <person name="Martin F."/>
            <person name="Silar P."/>
            <person name="Natvig D."/>
            <person name="Lalanne C."/>
            <person name="Gautier V."/>
            <person name="Ament-Velasquez S.L."/>
            <person name="Kruys A."/>
            <person name="Hutchinson M.I."/>
            <person name="Powell A.J."/>
            <person name="Barry K."/>
            <person name="Miller A.N."/>
            <person name="Grigoriev I.V."/>
            <person name="Debuchy R."/>
            <person name="Gladieux P."/>
            <person name="Thoren M.H."/>
            <person name="Johannesson H."/>
        </authorList>
    </citation>
    <scope>NUCLEOTIDE SEQUENCE</scope>
    <source>
        <strain evidence="1">CBS 731.68</strain>
    </source>
</reference>
<accession>A0AAN6U004</accession>
<dbReference type="EMBL" id="MU853228">
    <property type="protein sequence ID" value="KAK4123674.1"/>
    <property type="molecule type" value="Genomic_DNA"/>
</dbReference>
<gene>
    <name evidence="1" type="ORF">N657DRAFT_420464</name>
</gene>
<evidence type="ECO:0000313" key="2">
    <source>
        <dbReference type="Proteomes" id="UP001302602"/>
    </source>
</evidence>
<dbReference type="RefSeq" id="XP_062647445.1">
    <property type="nucleotide sequence ID" value="XM_062787287.1"/>
</dbReference>
<comment type="caution">
    <text evidence="1">The sequence shown here is derived from an EMBL/GenBank/DDBJ whole genome shotgun (WGS) entry which is preliminary data.</text>
</comment>
<dbReference type="GeneID" id="87824057"/>
<dbReference type="Proteomes" id="UP001302602">
    <property type="component" value="Unassembled WGS sequence"/>
</dbReference>
<reference evidence="1" key="1">
    <citation type="journal article" date="2023" name="Mol. Phylogenet. Evol.">
        <title>Genome-scale phylogeny and comparative genomics of the fungal order Sordariales.</title>
        <authorList>
            <person name="Hensen N."/>
            <person name="Bonometti L."/>
            <person name="Westerberg I."/>
            <person name="Brannstrom I.O."/>
            <person name="Guillou S."/>
            <person name="Cros-Aarteil S."/>
            <person name="Calhoun S."/>
            <person name="Haridas S."/>
            <person name="Kuo A."/>
            <person name="Mondo S."/>
            <person name="Pangilinan J."/>
            <person name="Riley R."/>
            <person name="LaButti K."/>
            <person name="Andreopoulos B."/>
            <person name="Lipzen A."/>
            <person name="Chen C."/>
            <person name="Yan M."/>
            <person name="Daum C."/>
            <person name="Ng V."/>
            <person name="Clum A."/>
            <person name="Steindorff A."/>
            <person name="Ohm R.A."/>
            <person name="Martin F."/>
            <person name="Silar P."/>
            <person name="Natvig D.O."/>
            <person name="Lalanne C."/>
            <person name="Gautier V."/>
            <person name="Ament-Velasquez S.L."/>
            <person name="Kruys A."/>
            <person name="Hutchinson M.I."/>
            <person name="Powell A.J."/>
            <person name="Barry K."/>
            <person name="Miller A.N."/>
            <person name="Grigoriev I.V."/>
            <person name="Debuchy R."/>
            <person name="Gladieux P."/>
            <person name="Hiltunen Thoren M."/>
            <person name="Johannesson H."/>
        </authorList>
    </citation>
    <scope>NUCLEOTIDE SEQUENCE</scope>
    <source>
        <strain evidence="1">CBS 731.68</strain>
    </source>
</reference>
<protein>
    <submittedName>
        <fullName evidence="1">Uncharacterized protein</fullName>
    </submittedName>
</protein>
<name>A0AAN6U004_9PEZI</name>
<evidence type="ECO:0000313" key="1">
    <source>
        <dbReference type="EMBL" id="KAK4123674.1"/>
    </source>
</evidence>
<sequence>MPFLSVLWPTIKCQAGHALTEFIPTIASAHFVPTQLSSETCDMRMQRSGYQALHGVTAAGNGLVCFRPIQNGSRAGRASTSHYRTARACKSATMVCCMPLMSLAATSLHTHPSQTSRASTFRKFFCSFDRGVIIWVSNTDYWGAGDELLDINNGFSGCKWQFAAPIARPKKIRARMAAQPPGPTWPPGQFRALRVIFNPRAGEDQRSSAHPDQLETNRHYCILKHPIYLSH</sequence>
<organism evidence="1 2">
    <name type="scientific">Parathielavia appendiculata</name>
    <dbReference type="NCBI Taxonomy" id="2587402"/>
    <lineage>
        <taxon>Eukaryota</taxon>
        <taxon>Fungi</taxon>
        <taxon>Dikarya</taxon>
        <taxon>Ascomycota</taxon>
        <taxon>Pezizomycotina</taxon>
        <taxon>Sordariomycetes</taxon>
        <taxon>Sordariomycetidae</taxon>
        <taxon>Sordariales</taxon>
        <taxon>Chaetomiaceae</taxon>
        <taxon>Parathielavia</taxon>
    </lineage>
</organism>
<dbReference type="AlphaFoldDB" id="A0AAN6U004"/>